<evidence type="ECO:0000313" key="3">
    <source>
        <dbReference type="Proteomes" id="UP000024635"/>
    </source>
</evidence>
<accession>A0A016RVA7</accession>
<reference evidence="3" key="1">
    <citation type="journal article" date="2015" name="Nat. Genet.">
        <title>The genome and transcriptome of the zoonotic hookworm Ancylostoma ceylanicum identify infection-specific gene families.</title>
        <authorList>
            <person name="Schwarz E.M."/>
            <person name="Hu Y."/>
            <person name="Antoshechkin I."/>
            <person name="Miller M.M."/>
            <person name="Sternberg P.W."/>
            <person name="Aroian R.V."/>
        </authorList>
    </citation>
    <scope>NUCLEOTIDE SEQUENCE</scope>
    <source>
        <strain evidence="3">HY135</strain>
    </source>
</reference>
<sequence length="159" mass="17089">MGGGQAVDVTSAEVASKAGVRGICGGVPSAARSSIERSPCRKRQQTRRIDGDPSLPNCVTSQKKGQAPPLGIHWTKLVNSARSSLGEECNKNTSRSRISLSRKSGSSYSLRCWLFIQSPAFMDTASFSEKRISEGSQQIREKEMGVIIPVFVTDTVLSA</sequence>
<protein>
    <submittedName>
        <fullName evidence="2">Uncharacterized protein</fullName>
    </submittedName>
</protein>
<evidence type="ECO:0000313" key="2">
    <source>
        <dbReference type="EMBL" id="EYB81909.1"/>
    </source>
</evidence>
<name>A0A016RVA7_9BILA</name>
<dbReference type="Proteomes" id="UP000024635">
    <property type="component" value="Unassembled WGS sequence"/>
</dbReference>
<comment type="caution">
    <text evidence="2">The sequence shown here is derived from an EMBL/GenBank/DDBJ whole genome shotgun (WGS) entry which is preliminary data.</text>
</comment>
<evidence type="ECO:0000256" key="1">
    <source>
        <dbReference type="SAM" id="MobiDB-lite"/>
    </source>
</evidence>
<proteinExistence type="predicted"/>
<feature type="region of interest" description="Disordered" evidence="1">
    <location>
        <begin position="34"/>
        <end position="67"/>
    </location>
</feature>
<dbReference type="EMBL" id="JARK01001707">
    <property type="protein sequence ID" value="EYB81909.1"/>
    <property type="molecule type" value="Genomic_DNA"/>
</dbReference>
<dbReference type="AlphaFoldDB" id="A0A016RVA7"/>
<keyword evidence="3" id="KW-1185">Reference proteome</keyword>
<gene>
    <name evidence="2" type="primary">Acey_s0371.g118</name>
    <name evidence="2" type="ORF">Y032_0371g118</name>
</gene>
<organism evidence="2 3">
    <name type="scientific">Ancylostoma ceylanicum</name>
    <dbReference type="NCBI Taxonomy" id="53326"/>
    <lineage>
        <taxon>Eukaryota</taxon>
        <taxon>Metazoa</taxon>
        <taxon>Ecdysozoa</taxon>
        <taxon>Nematoda</taxon>
        <taxon>Chromadorea</taxon>
        <taxon>Rhabditida</taxon>
        <taxon>Rhabditina</taxon>
        <taxon>Rhabditomorpha</taxon>
        <taxon>Strongyloidea</taxon>
        <taxon>Ancylostomatidae</taxon>
        <taxon>Ancylostomatinae</taxon>
        <taxon>Ancylostoma</taxon>
    </lineage>
</organism>